<sequence length="121" mass="14209">MLKHKSSTFLFHLFEHWKEKMHPYSDAEAQKQDVDNARKMFYGGFLLLPWLWVVSAWYHYPQVKQRRCHPDLRKWVLGSITCACVAGILVITWVLTVHQNWKSWGATSMMVSAPDSDITGW</sequence>
<feature type="transmembrane region" description="Helical" evidence="7">
    <location>
        <begin position="40"/>
        <end position="60"/>
    </location>
</feature>
<evidence type="ECO:0000256" key="4">
    <source>
        <dbReference type="ARBA" id="ARBA00022976"/>
    </source>
</evidence>
<evidence type="ECO:0000256" key="3">
    <source>
        <dbReference type="ARBA" id="ARBA00022692"/>
    </source>
</evidence>
<keyword evidence="5 7" id="KW-1133">Transmembrane helix</keyword>
<dbReference type="GO" id="GO:0070765">
    <property type="term" value="C:gamma-secretase complex"/>
    <property type="evidence" value="ECO:0007669"/>
    <property type="project" value="TreeGrafter"/>
</dbReference>
<evidence type="ECO:0000313" key="8">
    <source>
        <dbReference type="EMBL" id="CAD9858072.1"/>
    </source>
</evidence>
<keyword evidence="6 7" id="KW-0472">Membrane</keyword>
<protein>
    <recommendedName>
        <fullName evidence="10">Gamma-secretase subunit PEN-2</fullName>
    </recommendedName>
</protein>
<proteinExistence type="inferred from homology"/>
<comment type="subcellular location">
    <subcellularLocation>
        <location evidence="1">Membrane</location>
        <topology evidence="1">Multi-pass membrane protein</topology>
    </subcellularLocation>
</comment>
<dbReference type="GO" id="GO:0007219">
    <property type="term" value="P:Notch signaling pathway"/>
    <property type="evidence" value="ECO:0007669"/>
    <property type="project" value="UniProtKB-KW"/>
</dbReference>
<dbReference type="EMBL" id="HBHR01001511">
    <property type="protein sequence ID" value="CAD9858073.1"/>
    <property type="molecule type" value="Transcribed_RNA"/>
</dbReference>
<dbReference type="EMBL" id="HBHR01001510">
    <property type="protein sequence ID" value="CAD9858072.1"/>
    <property type="molecule type" value="Transcribed_RNA"/>
</dbReference>
<evidence type="ECO:0000256" key="2">
    <source>
        <dbReference type="ARBA" id="ARBA00009607"/>
    </source>
</evidence>
<dbReference type="PANTHER" id="PTHR16318">
    <property type="entry name" value="GAMMA-SECRETASE SUBUNIT PEN-2"/>
    <property type="match status" value="1"/>
</dbReference>
<accession>A0A6U1LMJ5</accession>
<keyword evidence="3 7" id="KW-0812">Transmembrane</keyword>
<evidence type="ECO:0000313" key="9">
    <source>
        <dbReference type="EMBL" id="CAD9858073.1"/>
    </source>
</evidence>
<reference evidence="8" key="1">
    <citation type="submission" date="2021-01" db="EMBL/GenBank/DDBJ databases">
        <authorList>
            <person name="Corre E."/>
            <person name="Pelletier E."/>
            <person name="Niang G."/>
            <person name="Scheremetjew M."/>
            <person name="Finn R."/>
            <person name="Kale V."/>
            <person name="Holt S."/>
            <person name="Cochrane G."/>
            <person name="Meng A."/>
            <person name="Brown T."/>
            <person name="Cohen L."/>
        </authorList>
    </citation>
    <scope>NUCLEOTIDE SEQUENCE</scope>
    <source>
        <strain evidence="8">CCMP1661</strain>
    </source>
</reference>
<organism evidence="8">
    <name type="scientific">Fibrocapsa japonica</name>
    <dbReference type="NCBI Taxonomy" id="94617"/>
    <lineage>
        <taxon>Eukaryota</taxon>
        <taxon>Sar</taxon>
        <taxon>Stramenopiles</taxon>
        <taxon>Ochrophyta</taxon>
        <taxon>Raphidophyceae</taxon>
        <taxon>Chattonellales</taxon>
        <taxon>Chattonellaceae</taxon>
        <taxon>Fibrocapsa</taxon>
    </lineage>
</organism>
<feature type="transmembrane region" description="Helical" evidence="7">
    <location>
        <begin position="75"/>
        <end position="95"/>
    </location>
</feature>
<evidence type="ECO:0000256" key="6">
    <source>
        <dbReference type="ARBA" id="ARBA00023136"/>
    </source>
</evidence>
<evidence type="ECO:0000256" key="1">
    <source>
        <dbReference type="ARBA" id="ARBA00004141"/>
    </source>
</evidence>
<dbReference type="PANTHER" id="PTHR16318:SF0">
    <property type="entry name" value="GAMMA-SECRETASE SUBUNIT PEN-2"/>
    <property type="match status" value="1"/>
</dbReference>
<evidence type="ECO:0000256" key="7">
    <source>
        <dbReference type="SAM" id="Phobius"/>
    </source>
</evidence>
<gene>
    <name evidence="8" type="ORF">FJAP1339_LOCUS590</name>
    <name evidence="9" type="ORF">FJAP1339_LOCUS591</name>
</gene>
<comment type="similarity">
    <text evidence="2">Belongs to the PEN-2 family.</text>
</comment>
<dbReference type="AlphaFoldDB" id="A0A6U1LMJ5"/>
<name>A0A6U1LMJ5_9STRA</name>
<evidence type="ECO:0008006" key="10">
    <source>
        <dbReference type="Google" id="ProtNLM"/>
    </source>
</evidence>
<dbReference type="Pfam" id="PF10251">
    <property type="entry name" value="PEN-2"/>
    <property type="match status" value="1"/>
</dbReference>
<evidence type="ECO:0000256" key="5">
    <source>
        <dbReference type="ARBA" id="ARBA00022989"/>
    </source>
</evidence>
<keyword evidence="4" id="KW-0914">Notch signaling pathway</keyword>
<dbReference type="InterPro" id="IPR019379">
    <property type="entry name" value="Gamma_Secretase_Asp_P_PEN2"/>
</dbReference>